<keyword evidence="2" id="KW-1185">Reference proteome</keyword>
<dbReference type="Pfam" id="PF21813">
    <property type="entry name" value="DUF6882"/>
    <property type="match status" value="1"/>
</dbReference>
<reference evidence="1" key="1">
    <citation type="submission" date="2022-10" db="EMBL/GenBank/DDBJ databases">
        <title>The complete genomes of actinobacterial strains from the NBC collection.</title>
        <authorList>
            <person name="Joergensen T.S."/>
            <person name="Alvarez Arevalo M."/>
            <person name="Sterndorff E.B."/>
            <person name="Faurdal D."/>
            <person name="Vuksanovic O."/>
            <person name="Mourched A.-S."/>
            <person name="Charusanti P."/>
            <person name="Shaw S."/>
            <person name="Blin K."/>
            <person name="Weber T."/>
        </authorList>
    </citation>
    <scope>NUCLEOTIDE SEQUENCE</scope>
    <source>
        <strain evidence="1">NBC_01432</strain>
    </source>
</reference>
<sequence length="231" mass="24791">MTTTFSDPFRRLTERHAAWGAQQLEAFTEFMPAGPWTADLDRRLYRQAGLELRVSVLGSFDTTEGSWLWGWANPGFGGTPVVGAADEIRRLGEAHGIPEFRDDLVDLSSFEDPRFAVETLAFGAMGALGAAGYLGVQASPEGRLYMVPDDPQVPRAVPDGITLPRVLLTGAGLLAGSSPRAVVAGYFDHHGLSQRQEADRVSADLPGGSTADVLFDDAGRIASVEMRNGSR</sequence>
<dbReference type="Proteomes" id="UP001432209">
    <property type="component" value="Chromosome"/>
</dbReference>
<organism evidence="1 2">
    <name type="scientific">Streptomyces niveus</name>
    <name type="common">Streptomyces spheroides</name>
    <dbReference type="NCBI Taxonomy" id="193462"/>
    <lineage>
        <taxon>Bacteria</taxon>
        <taxon>Bacillati</taxon>
        <taxon>Actinomycetota</taxon>
        <taxon>Actinomycetes</taxon>
        <taxon>Kitasatosporales</taxon>
        <taxon>Streptomycetaceae</taxon>
        <taxon>Streptomyces</taxon>
    </lineage>
</organism>
<evidence type="ECO:0000313" key="1">
    <source>
        <dbReference type="EMBL" id="WUX57629.1"/>
    </source>
</evidence>
<accession>A0ABZ2AGM1</accession>
<dbReference type="EMBL" id="CP109495">
    <property type="protein sequence ID" value="WUX57629.1"/>
    <property type="molecule type" value="Genomic_DNA"/>
</dbReference>
<dbReference type="InterPro" id="IPR049249">
    <property type="entry name" value="DUF6882"/>
</dbReference>
<proteinExistence type="predicted"/>
<name>A0ABZ2AGM1_STRNV</name>
<gene>
    <name evidence="1" type="ORF">OG442_38255</name>
</gene>
<evidence type="ECO:0000313" key="2">
    <source>
        <dbReference type="Proteomes" id="UP001432209"/>
    </source>
</evidence>
<protein>
    <submittedName>
        <fullName evidence="1">Uncharacterized protein</fullName>
    </submittedName>
</protein>